<protein>
    <submittedName>
        <fullName evidence="2">Uncharacterized protein</fullName>
    </submittedName>
</protein>
<proteinExistence type="predicted"/>
<evidence type="ECO:0000313" key="2">
    <source>
        <dbReference type="EMBL" id="TYT23833.1"/>
    </source>
</evidence>
<dbReference type="Proteomes" id="UP000324973">
    <property type="component" value="Unassembled WGS sequence"/>
</dbReference>
<accession>A0A5D4XIS2</accession>
<keyword evidence="3" id="KW-1185">Reference proteome</keyword>
<gene>
    <name evidence="2" type="ORF">FZO89_16585</name>
</gene>
<evidence type="ECO:0000256" key="1">
    <source>
        <dbReference type="SAM" id="MobiDB-lite"/>
    </source>
</evidence>
<sequence length="107" mass="11867">MGDPAGDRAVDPSAAEFAQCVTDWIFSKPIPAMQAERDVRYRRPLPLSALNTDRVRLHPRGSGGMIRGRHPVMRSPRWLRITQSQDAAPRPKRLRGIDRAASAGLLA</sequence>
<dbReference type="RefSeq" id="WP_149104533.1">
    <property type="nucleotide sequence ID" value="NZ_VTFT01000002.1"/>
</dbReference>
<dbReference type="AlphaFoldDB" id="A0A5D4XIS2"/>
<feature type="region of interest" description="Disordered" evidence="1">
    <location>
        <begin position="56"/>
        <end position="107"/>
    </location>
</feature>
<name>A0A5D4XIS2_9GAMM</name>
<reference evidence="2 3" key="1">
    <citation type="submission" date="2019-08" db="EMBL/GenBank/DDBJ databases">
        <title>Luteimonas viscosus sp. nov., isolated from soil of a sunflower field.</title>
        <authorList>
            <person name="Jianli Z."/>
            <person name="Ying Z."/>
        </authorList>
    </citation>
    <scope>NUCLEOTIDE SEQUENCE [LARGE SCALE GENOMIC DNA]</scope>
    <source>
        <strain evidence="2 3">XBU10</strain>
    </source>
</reference>
<organism evidence="2 3">
    <name type="scientific">Luteimonas viscosa</name>
    <dbReference type="NCBI Taxonomy" id="1132694"/>
    <lineage>
        <taxon>Bacteria</taxon>
        <taxon>Pseudomonadati</taxon>
        <taxon>Pseudomonadota</taxon>
        <taxon>Gammaproteobacteria</taxon>
        <taxon>Lysobacterales</taxon>
        <taxon>Lysobacteraceae</taxon>
        <taxon>Luteimonas</taxon>
    </lineage>
</organism>
<evidence type="ECO:0000313" key="3">
    <source>
        <dbReference type="Proteomes" id="UP000324973"/>
    </source>
</evidence>
<comment type="caution">
    <text evidence="2">The sequence shown here is derived from an EMBL/GenBank/DDBJ whole genome shotgun (WGS) entry which is preliminary data.</text>
</comment>
<dbReference type="EMBL" id="VTFT01000002">
    <property type="protein sequence ID" value="TYT23833.1"/>
    <property type="molecule type" value="Genomic_DNA"/>
</dbReference>